<dbReference type="PANTHER" id="PTHR14087">
    <property type="entry name" value="THYMOCYTE NUCLEAR PROTEIN 1"/>
    <property type="match status" value="1"/>
</dbReference>
<feature type="compositionally biased region" description="Basic residues" evidence="5">
    <location>
        <begin position="46"/>
        <end position="56"/>
    </location>
</feature>
<protein>
    <recommendedName>
        <fullName evidence="2">Thymocyte nuclear protein 1</fullName>
    </recommendedName>
</protein>
<keyword evidence="8" id="KW-1185">Reference proteome</keyword>
<evidence type="ECO:0000256" key="2">
    <source>
        <dbReference type="ARBA" id="ARBA00014654"/>
    </source>
</evidence>
<comment type="caution">
    <text evidence="7">The sequence shown here is derived from an EMBL/GenBank/DDBJ whole genome shotgun (WGS) entry which is preliminary data.</text>
</comment>
<dbReference type="Gene3D" id="3.10.590.10">
    <property type="entry name" value="ph1033 like domains"/>
    <property type="match status" value="1"/>
</dbReference>
<dbReference type="InterPro" id="IPR002740">
    <property type="entry name" value="EVE_domain"/>
</dbReference>
<dbReference type="SUPFAM" id="SSF88697">
    <property type="entry name" value="PUA domain-like"/>
    <property type="match status" value="1"/>
</dbReference>
<gene>
    <name evidence="7" type="ORF">C8A01DRAFT_49309</name>
</gene>
<dbReference type="PANTHER" id="PTHR14087:SF7">
    <property type="entry name" value="THYMOCYTE NUCLEAR PROTEIN 1"/>
    <property type="match status" value="1"/>
</dbReference>
<proteinExistence type="predicted"/>
<organism evidence="7 8">
    <name type="scientific">Parachaetomium inaequale</name>
    <dbReference type="NCBI Taxonomy" id="2588326"/>
    <lineage>
        <taxon>Eukaryota</taxon>
        <taxon>Fungi</taxon>
        <taxon>Dikarya</taxon>
        <taxon>Ascomycota</taxon>
        <taxon>Pezizomycotina</taxon>
        <taxon>Sordariomycetes</taxon>
        <taxon>Sordariomycetidae</taxon>
        <taxon>Sordariales</taxon>
        <taxon>Chaetomiaceae</taxon>
        <taxon>Parachaetomium</taxon>
    </lineage>
</organism>
<dbReference type="EMBL" id="MU854487">
    <property type="protein sequence ID" value="KAK4034250.1"/>
    <property type="molecule type" value="Genomic_DNA"/>
</dbReference>
<dbReference type="Pfam" id="PF01878">
    <property type="entry name" value="EVE"/>
    <property type="match status" value="1"/>
</dbReference>
<dbReference type="InterPro" id="IPR015947">
    <property type="entry name" value="PUA-like_sf"/>
</dbReference>
<feature type="region of interest" description="Disordered" evidence="5">
    <location>
        <begin position="1"/>
        <end position="104"/>
    </location>
</feature>
<evidence type="ECO:0000259" key="6">
    <source>
        <dbReference type="Pfam" id="PF01878"/>
    </source>
</evidence>
<dbReference type="InterPro" id="IPR052181">
    <property type="entry name" value="5hmC_binding"/>
</dbReference>
<keyword evidence="3" id="KW-0597">Phosphoprotein</keyword>
<name>A0AAN6PB94_9PEZI</name>
<evidence type="ECO:0000313" key="8">
    <source>
        <dbReference type="Proteomes" id="UP001303115"/>
    </source>
</evidence>
<dbReference type="AlphaFoldDB" id="A0AAN6PB94"/>
<sequence>MPKRKSALDEEPVVAPARRRSARLQDAPDATAATTEPKIGGGKSKPSTKKSTVKRILKTEQSDSDPEPPIKKGRPQKQPAATKKTSPTDEKPKSAAASNGPADAKAERNYWLLKAEPESRFENGVDVKFSIDDLAARTEPEPWDGIRAYAARNNLRAMKQGELAFFYHSNCKEPGIAGTMEIVQEHSPDLSAHDPKAPYYDPKSNPADPKWSVVHVKFRSKFAVPIGLKELREMGGPGKPLENMQMLKQSRLSVSKVSAAEWEYLMGVAEERASQK</sequence>
<evidence type="ECO:0000313" key="7">
    <source>
        <dbReference type="EMBL" id="KAK4034250.1"/>
    </source>
</evidence>
<dbReference type="CDD" id="cd21133">
    <property type="entry name" value="EVE"/>
    <property type="match status" value="1"/>
</dbReference>
<dbReference type="FunFam" id="3.10.590.10:FF:000003">
    <property type="entry name" value="Thymocyte nuclear protein 1"/>
    <property type="match status" value="1"/>
</dbReference>
<keyword evidence="4" id="KW-0539">Nucleus</keyword>
<reference evidence="8" key="1">
    <citation type="journal article" date="2023" name="Mol. Phylogenet. Evol.">
        <title>Genome-scale phylogeny and comparative genomics of the fungal order Sordariales.</title>
        <authorList>
            <person name="Hensen N."/>
            <person name="Bonometti L."/>
            <person name="Westerberg I."/>
            <person name="Brannstrom I.O."/>
            <person name="Guillou S."/>
            <person name="Cros-Aarteil S."/>
            <person name="Calhoun S."/>
            <person name="Haridas S."/>
            <person name="Kuo A."/>
            <person name="Mondo S."/>
            <person name="Pangilinan J."/>
            <person name="Riley R."/>
            <person name="LaButti K."/>
            <person name="Andreopoulos B."/>
            <person name="Lipzen A."/>
            <person name="Chen C."/>
            <person name="Yan M."/>
            <person name="Daum C."/>
            <person name="Ng V."/>
            <person name="Clum A."/>
            <person name="Steindorff A."/>
            <person name="Ohm R.A."/>
            <person name="Martin F."/>
            <person name="Silar P."/>
            <person name="Natvig D.O."/>
            <person name="Lalanne C."/>
            <person name="Gautier V."/>
            <person name="Ament-Velasquez S.L."/>
            <person name="Kruys A."/>
            <person name="Hutchinson M.I."/>
            <person name="Powell A.J."/>
            <person name="Barry K."/>
            <person name="Miller A.N."/>
            <person name="Grigoriev I.V."/>
            <person name="Debuchy R."/>
            <person name="Gladieux P."/>
            <person name="Hiltunen Thoren M."/>
            <person name="Johannesson H."/>
        </authorList>
    </citation>
    <scope>NUCLEOTIDE SEQUENCE [LARGE SCALE GENOMIC DNA]</scope>
    <source>
        <strain evidence="8">CBS 284.82</strain>
    </source>
</reference>
<dbReference type="InterPro" id="IPR047197">
    <property type="entry name" value="THYN1-like_EVE"/>
</dbReference>
<dbReference type="GO" id="GO:0005634">
    <property type="term" value="C:nucleus"/>
    <property type="evidence" value="ECO:0007669"/>
    <property type="project" value="UniProtKB-SubCell"/>
</dbReference>
<evidence type="ECO:0000256" key="3">
    <source>
        <dbReference type="ARBA" id="ARBA00022553"/>
    </source>
</evidence>
<evidence type="ECO:0000256" key="5">
    <source>
        <dbReference type="SAM" id="MobiDB-lite"/>
    </source>
</evidence>
<accession>A0AAN6PB94</accession>
<dbReference type="Proteomes" id="UP001303115">
    <property type="component" value="Unassembled WGS sequence"/>
</dbReference>
<evidence type="ECO:0000256" key="1">
    <source>
        <dbReference type="ARBA" id="ARBA00004123"/>
    </source>
</evidence>
<evidence type="ECO:0000256" key="4">
    <source>
        <dbReference type="ARBA" id="ARBA00023242"/>
    </source>
</evidence>
<comment type="subcellular location">
    <subcellularLocation>
        <location evidence="1">Nucleus</location>
    </subcellularLocation>
</comment>
<feature type="domain" description="EVE" evidence="6">
    <location>
        <begin position="109"/>
        <end position="266"/>
    </location>
</feature>